<feature type="transmembrane region" description="Helical" evidence="1">
    <location>
        <begin position="41"/>
        <end position="60"/>
    </location>
</feature>
<accession>A0A369P7D8</accession>
<feature type="transmembrane region" description="Helical" evidence="1">
    <location>
        <begin position="170"/>
        <end position="192"/>
    </location>
</feature>
<feature type="transmembrane region" description="Helical" evidence="1">
    <location>
        <begin position="6"/>
        <end position="29"/>
    </location>
</feature>
<dbReference type="Proteomes" id="UP000253805">
    <property type="component" value="Unassembled WGS sequence"/>
</dbReference>
<keyword evidence="1" id="KW-0472">Membrane</keyword>
<organism evidence="3 4">
    <name type="scientific">Adlercreutzia equolifaciens subsp. celatus</name>
    <dbReference type="NCBI Taxonomy" id="394340"/>
    <lineage>
        <taxon>Bacteria</taxon>
        <taxon>Bacillati</taxon>
        <taxon>Actinomycetota</taxon>
        <taxon>Coriobacteriia</taxon>
        <taxon>Eggerthellales</taxon>
        <taxon>Eggerthellaceae</taxon>
        <taxon>Adlercreutzia</taxon>
    </lineage>
</organism>
<keyword evidence="1" id="KW-1133">Transmembrane helix</keyword>
<evidence type="ECO:0000256" key="1">
    <source>
        <dbReference type="SAM" id="Phobius"/>
    </source>
</evidence>
<feature type="transmembrane region" description="Helical" evidence="1">
    <location>
        <begin position="80"/>
        <end position="97"/>
    </location>
</feature>
<gene>
    <name evidence="3" type="ORF">C1850_00400</name>
</gene>
<comment type="caution">
    <text evidence="3">The sequence shown here is derived from an EMBL/GenBank/DDBJ whole genome shotgun (WGS) entry which is preliminary data.</text>
</comment>
<evidence type="ECO:0000313" key="3">
    <source>
        <dbReference type="EMBL" id="RDC46946.1"/>
    </source>
</evidence>
<feature type="domain" description="DUF4064" evidence="2">
    <location>
        <begin position="173"/>
        <end position="272"/>
    </location>
</feature>
<protein>
    <recommendedName>
        <fullName evidence="2">DUF4064 domain-containing protein</fullName>
    </recommendedName>
</protein>
<dbReference type="Pfam" id="PF13273">
    <property type="entry name" value="DUF4064"/>
    <property type="match status" value="1"/>
</dbReference>
<keyword evidence="1" id="KW-0812">Transmembrane</keyword>
<dbReference type="RefSeq" id="WP_114548185.1">
    <property type="nucleotide sequence ID" value="NZ_PPUT01000001.1"/>
</dbReference>
<dbReference type="InterPro" id="IPR025273">
    <property type="entry name" value="DUF4064"/>
</dbReference>
<reference evidence="3 4" key="1">
    <citation type="journal article" date="2018" name="Elife">
        <title>Discovery and characterization of a prevalent human gut bacterial enzyme sufficient for the inactivation of a family of plant toxins.</title>
        <authorList>
            <person name="Koppel N."/>
            <person name="Bisanz J.E."/>
            <person name="Pandelia M.E."/>
            <person name="Turnbaugh P.J."/>
            <person name="Balskus E.P."/>
        </authorList>
    </citation>
    <scope>NUCLEOTIDE SEQUENCE [LARGE SCALE GENOMIC DNA]</scope>
    <source>
        <strain evidence="3 4">OB21 GAM 11</strain>
    </source>
</reference>
<dbReference type="EMBL" id="PPUT01000001">
    <property type="protein sequence ID" value="RDC46946.1"/>
    <property type="molecule type" value="Genomic_DNA"/>
</dbReference>
<evidence type="ECO:0000259" key="2">
    <source>
        <dbReference type="Pfam" id="PF13273"/>
    </source>
</evidence>
<feature type="transmembrane region" description="Helical" evidence="1">
    <location>
        <begin position="142"/>
        <end position="163"/>
    </location>
</feature>
<feature type="transmembrane region" description="Helical" evidence="1">
    <location>
        <begin position="230"/>
        <end position="249"/>
    </location>
</feature>
<name>A0A369P7D8_9ACTN</name>
<evidence type="ECO:0000313" key="4">
    <source>
        <dbReference type="Proteomes" id="UP000253805"/>
    </source>
</evidence>
<proteinExistence type="predicted"/>
<feature type="transmembrane region" description="Helical" evidence="1">
    <location>
        <begin position="256"/>
        <end position="278"/>
    </location>
</feature>
<dbReference type="AlphaFoldDB" id="A0A369P7D8"/>
<feature type="transmembrane region" description="Helical" evidence="1">
    <location>
        <begin position="109"/>
        <end position="130"/>
    </location>
</feature>
<sequence length="289" mass="30356">MEIQIPLVIFTSFLAWAAGIFGTQCILALQKRGGAVQLPALICSAAVLVVGGIAVVFHLTHPFNLFNGFGHITSGITQELIAIVLLAVAMVLFFLMLRRSEDNTVPQWLAVVGIVLVLVLIVAMGHSYMMPSLPAWDTVLQLLSLLGAACVMGPATVAFIGAARGIEIEGIGLLAVIGAAVNAVLSAAYMFAMEASSATFQSFQYYFDPTHPNVAMANPANVSLFTGDSLAALVVAVIALVVALVGALLGKKQGAWKVWGAVVAIAGLVCAVALRIMMYTMGETLFMLY</sequence>